<dbReference type="AlphaFoldDB" id="A0A485BBP8"/>
<dbReference type="EC" id="1.1.1.100" evidence="3"/>
<evidence type="ECO:0000313" key="3">
    <source>
        <dbReference type="EMBL" id="VFS69713.1"/>
    </source>
</evidence>
<sequence>MWFIHSARLQRFAHRQPELAHFPASRLTKLVIGQTGGDKIIFRSLRPGPVSTTALDKLGLSAQALGALQQEIKNRVPLGRMGTPQELAKAALYLASDESSYVVGSELLVDGGTGNLSSPRRRSRLLRQRHRRQGADSLMLSAAAIDHHHFVSGLLAFAGLEHLIDDPFPGLLTFGLCLCSKRDQDKCHP</sequence>
<dbReference type="Proteomes" id="UP000332594">
    <property type="component" value="Unassembled WGS sequence"/>
</dbReference>
<dbReference type="GO" id="GO:0008670">
    <property type="term" value="F:2,4-dienoyl-CoA reductase (NADPH) activity"/>
    <property type="evidence" value="ECO:0007669"/>
    <property type="project" value="InterPro"/>
</dbReference>
<dbReference type="GO" id="GO:0009062">
    <property type="term" value="P:fatty acid catabolic process"/>
    <property type="evidence" value="ECO:0007669"/>
    <property type="project" value="InterPro"/>
</dbReference>
<keyword evidence="2 3" id="KW-0560">Oxidoreductase</keyword>
<protein>
    <submittedName>
        <fullName evidence="3">3-oxoacyl-[acyl-carrier-protein] reductase FabG</fullName>
        <ecNumber evidence="3">1.1.1.100</ecNumber>
    </submittedName>
</protein>
<dbReference type="PANTHER" id="PTHR43296">
    <property type="entry name" value="PEROXISOMAL 2,4-DIENOYL-COA REDUCTASE"/>
    <property type="match status" value="1"/>
</dbReference>
<dbReference type="Gene3D" id="3.40.50.720">
    <property type="entry name" value="NAD(P)-binding Rossmann-like Domain"/>
    <property type="match status" value="1"/>
</dbReference>
<dbReference type="Pfam" id="PF13561">
    <property type="entry name" value="adh_short_C2"/>
    <property type="match status" value="1"/>
</dbReference>
<organism evidence="3 4">
    <name type="scientific">Raoultella terrigena</name>
    <name type="common">Klebsiella terrigena</name>
    <dbReference type="NCBI Taxonomy" id="577"/>
    <lineage>
        <taxon>Bacteria</taxon>
        <taxon>Pseudomonadati</taxon>
        <taxon>Pseudomonadota</taxon>
        <taxon>Gammaproteobacteria</taxon>
        <taxon>Enterobacterales</taxon>
        <taxon>Enterobacteriaceae</taxon>
        <taxon>Klebsiella/Raoultella group</taxon>
        <taxon>Raoultella</taxon>
    </lineage>
</organism>
<dbReference type="SUPFAM" id="SSF51735">
    <property type="entry name" value="NAD(P)-binding Rossmann-fold domains"/>
    <property type="match status" value="1"/>
</dbReference>
<dbReference type="InterPro" id="IPR002347">
    <property type="entry name" value="SDR_fam"/>
</dbReference>
<evidence type="ECO:0000256" key="2">
    <source>
        <dbReference type="ARBA" id="ARBA00023002"/>
    </source>
</evidence>
<evidence type="ECO:0000313" key="4">
    <source>
        <dbReference type="Proteomes" id="UP000332594"/>
    </source>
</evidence>
<name>A0A485BBP8_RAOTE</name>
<accession>A0A485BBP8</accession>
<keyword evidence="1" id="KW-0521">NADP</keyword>
<proteinExistence type="predicted"/>
<dbReference type="InterPro" id="IPR036291">
    <property type="entry name" value="NAD(P)-bd_dom_sf"/>
</dbReference>
<gene>
    <name evidence="3" type="primary">fabG_5</name>
    <name evidence="3" type="ORF">NCTC13038_01869</name>
</gene>
<dbReference type="InterPro" id="IPR045017">
    <property type="entry name" value="DECR2-like"/>
</dbReference>
<dbReference type="PANTHER" id="PTHR43296:SF2">
    <property type="entry name" value="PEROXISOMAL 2,4-DIENOYL-COA REDUCTASE [(3E)-ENOYL-COA-PRODUCING]"/>
    <property type="match status" value="1"/>
</dbReference>
<reference evidence="3 4" key="1">
    <citation type="submission" date="2019-03" db="EMBL/GenBank/DDBJ databases">
        <authorList>
            <consortium name="Pathogen Informatics"/>
        </authorList>
    </citation>
    <scope>NUCLEOTIDE SEQUENCE [LARGE SCALE GENOMIC DNA]</scope>
    <source>
        <strain evidence="3 4">NCTC13038</strain>
    </source>
</reference>
<evidence type="ECO:0000256" key="1">
    <source>
        <dbReference type="ARBA" id="ARBA00022857"/>
    </source>
</evidence>
<dbReference type="GO" id="GO:0004316">
    <property type="term" value="F:3-oxoacyl-[acyl-carrier-protein] reductase (NADPH) activity"/>
    <property type="evidence" value="ECO:0007669"/>
    <property type="project" value="UniProtKB-EC"/>
</dbReference>
<dbReference type="PRINTS" id="PR00081">
    <property type="entry name" value="GDHRDH"/>
</dbReference>
<dbReference type="EMBL" id="CAADJG010000002">
    <property type="protein sequence ID" value="VFS69713.1"/>
    <property type="molecule type" value="Genomic_DNA"/>
</dbReference>